<feature type="compositionally biased region" description="Low complexity" evidence="1">
    <location>
        <begin position="20"/>
        <end position="32"/>
    </location>
</feature>
<evidence type="ECO:0000259" key="2">
    <source>
        <dbReference type="Pfam" id="PF03374"/>
    </source>
</evidence>
<dbReference type="Pfam" id="PF03374">
    <property type="entry name" value="ANT"/>
    <property type="match status" value="1"/>
</dbReference>
<dbReference type="EMBL" id="JBBDGM010000001">
    <property type="protein sequence ID" value="MEJ1087025.1"/>
    <property type="molecule type" value="Genomic_DNA"/>
</dbReference>
<dbReference type="RefSeq" id="WP_337330698.1">
    <property type="nucleotide sequence ID" value="NZ_JBBDGM010000001.1"/>
</dbReference>
<feature type="region of interest" description="Disordered" evidence="1">
    <location>
        <begin position="1"/>
        <end position="68"/>
    </location>
</feature>
<reference evidence="3 4" key="1">
    <citation type="submission" date="2024-02" db="EMBL/GenBank/DDBJ databases">
        <authorList>
            <person name="Saticioglu I.B."/>
        </authorList>
    </citation>
    <scope>NUCLEOTIDE SEQUENCE [LARGE SCALE GENOMIC DNA]</scope>
    <source>
        <strain evidence="3 4">Mu-80</strain>
    </source>
</reference>
<accession>A0ABU8L7P1</accession>
<proteinExistence type="predicted"/>
<gene>
    <name evidence="3" type="ORF">WDU99_01695</name>
</gene>
<organism evidence="3 4">
    <name type="scientific">Microbacterium bandirmense</name>
    <dbReference type="NCBI Taxonomy" id="3122050"/>
    <lineage>
        <taxon>Bacteria</taxon>
        <taxon>Bacillati</taxon>
        <taxon>Actinomycetota</taxon>
        <taxon>Actinomycetes</taxon>
        <taxon>Micrococcales</taxon>
        <taxon>Microbacteriaceae</taxon>
        <taxon>Microbacterium</taxon>
    </lineage>
</organism>
<comment type="caution">
    <text evidence="3">The sequence shown here is derived from an EMBL/GenBank/DDBJ whole genome shotgun (WGS) entry which is preliminary data.</text>
</comment>
<dbReference type="InterPro" id="IPR005039">
    <property type="entry name" value="Ant_C"/>
</dbReference>
<keyword evidence="4" id="KW-1185">Reference proteome</keyword>
<feature type="domain" description="Antirepressor protein C-terminal" evidence="2">
    <location>
        <begin position="171"/>
        <end position="259"/>
    </location>
</feature>
<sequence>MVTSAAPDPTVAETPGVVPSGAGAHSAEAGSSPRPASAHHQTTDWPVAPIPTAPTPDRTGGHRTPIRWPHHGDLRILTDAGDVFVAATDLHALAEFDTTGHPAILCSTVRWAKNPDADVVEYYTLADAVALLEAASTQQAADLLEWMLVEIPEVLTLQEHDRATRMESFLTAFTVQQAAAILDRDPAVSVGRRALFEHLELIGWAARGLNGVWLPMPAAIRDDWVTVRRVTVRAGKNSHPYPQLYITPAGLAELRRTLHALHPDAPATPPTPETLPI</sequence>
<name>A0ABU8L7P1_9MICO</name>
<evidence type="ECO:0000256" key="1">
    <source>
        <dbReference type="SAM" id="MobiDB-lite"/>
    </source>
</evidence>
<evidence type="ECO:0000313" key="4">
    <source>
        <dbReference type="Proteomes" id="UP001371224"/>
    </source>
</evidence>
<dbReference type="Proteomes" id="UP001371224">
    <property type="component" value="Unassembled WGS sequence"/>
</dbReference>
<protein>
    <submittedName>
        <fullName evidence="3">Phage antirepressor KilAC domain-containing protein</fullName>
    </submittedName>
</protein>
<evidence type="ECO:0000313" key="3">
    <source>
        <dbReference type="EMBL" id="MEJ1087025.1"/>
    </source>
</evidence>